<evidence type="ECO:0000256" key="4">
    <source>
        <dbReference type="ARBA" id="ARBA00022989"/>
    </source>
</evidence>
<feature type="transmembrane region" description="Helical" evidence="7">
    <location>
        <begin position="406"/>
        <end position="433"/>
    </location>
</feature>
<feature type="transmembrane region" description="Helical" evidence="7">
    <location>
        <begin position="378"/>
        <end position="400"/>
    </location>
</feature>
<reference evidence="10" key="1">
    <citation type="journal article" date="2020" name="Stud. Mycol.">
        <title>101 Dothideomycetes genomes: a test case for predicting lifestyles and emergence of pathogens.</title>
        <authorList>
            <person name="Haridas S."/>
            <person name="Albert R."/>
            <person name="Binder M."/>
            <person name="Bloem J."/>
            <person name="Labutti K."/>
            <person name="Salamov A."/>
            <person name="Andreopoulos B."/>
            <person name="Baker S."/>
            <person name="Barry K."/>
            <person name="Bills G."/>
            <person name="Bluhm B."/>
            <person name="Cannon C."/>
            <person name="Castanera R."/>
            <person name="Culley D."/>
            <person name="Daum C."/>
            <person name="Ezra D."/>
            <person name="Gonzalez J."/>
            <person name="Henrissat B."/>
            <person name="Kuo A."/>
            <person name="Liang C."/>
            <person name="Lipzen A."/>
            <person name="Lutzoni F."/>
            <person name="Magnuson J."/>
            <person name="Mondo S."/>
            <person name="Nolan M."/>
            <person name="Ohm R."/>
            <person name="Pangilinan J."/>
            <person name="Park H.-J."/>
            <person name="Ramirez L."/>
            <person name="Alfaro M."/>
            <person name="Sun H."/>
            <person name="Tritt A."/>
            <person name="Yoshinaga Y."/>
            <person name="Zwiers L.-H."/>
            <person name="Turgeon B."/>
            <person name="Goodwin S."/>
            <person name="Spatafora J."/>
            <person name="Crous P."/>
            <person name="Grigoriev I."/>
        </authorList>
    </citation>
    <scope>NUCLEOTIDE SEQUENCE</scope>
    <source>
        <strain evidence="10">CBS 115976</strain>
    </source>
</reference>
<evidence type="ECO:0000256" key="8">
    <source>
        <dbReference type="SAM" id="SignalP"/>
    </source>
</evidence>
<feature type="transmembrane region" description="Helical" evidence="7">
    <location>
        <begin position="227"/>
        <end position="247"/>
    </location>
</feature>
<dbReference type="InterPro" id="IPR011701">
    <property type="entry name" value="MFS"/>
</dbReference>
<evidence type="ECO:0000256" key="7">
    <source>
        <dbReference type="SAM" id="Phobius"/>
    </source>
</evidence>
<feature type="transmembrane region" description="Helical" evidence="7">
    <location>
        <begin position="109"/>
        <end position="130"/>
    </location>
</feature>
<feature type="domain" description="Major facilitator superfamily (MFS) profile" evidence="9">
    <location>
        <begin position="69"/>
        <end position="498"/>
    </location>
</feature>
<feature type="transmembrane region" description="Helical" evidence="7">
    <location>
        <begin position="337"/>
        <end position="357"/>
    </location>
</feature>
<organism evidence="10 11">
    <name type="scientific">Microthyrium microscopicum</name>
    <dbReference type="NCBI Taxonomy" id="703497"/>
    <lineage>
        <taxon>Eukaryota</taxon>
        <taxon>Fungi</taxon>
        <taxon>Dikarya</taxon>
        <taxon>Ascomycota</taxon>
        <taxon>Pezizomycotina</taxon>
        <taxon>Dothideomycetes</taxon>
        <taxon>Dothideomycetes incertae sedis</taxon>
        <taxon>Microthyriales</taxon>
        <taxon>Microthyriaceae</taxon>
        <taxon>Microthyrium</taxon>
    </lineage>
</organism>
<dbReference type="GO" id="GO:0005886">
    <property type="term" value="C:plasma membrane"/>
    <property type="evidence" value="ECO:0007669"/>
    <property type="project" value="TreeGrafter"/>
</dbReference>
<accession>A0A6A6ULT7</accession>
<gene>
    <name evidence="10" type="ORF">BT63DRAFT_410235</name>
</gene>
<protein>
    <submittedName>
        <fullName evidence="10">MFS multidrug transporter</fullName>
    </submittedName>
</protein>
<comment type="similarity">
    <text evidence="2">Belongs to the major facilitator superfamily.</text>
</comment>
<dbReference type="PROSITE" id="PS50850">
    <property type="entry name" value="MFS"/>
    <property type="match status" value="1"/>
</dbReference>
<feature type="region of interest" description="Disordered" evidence="6">
    <location>
        <begin position="25"/>
        <end position="56"/>
    </location>
</feature>
<dbReference type="OrthoDB" id="5403280at2759"/>
<feature type="transmembrane region" description="Helical" evidence="7">
    <location>
        <begin position="67"/>
        <end position="88"/>
    </location>
</feature>
<dbReference type="GO" id="GO:0022857">
    <property type="term" value="F:transmembrane transporter activity"/>
    <property type="evidence" value="ECO:0007669"/>
    <property type="project" value="InterPro"/>
</dbReference>
<dbReference type="Gene3D" id="1.20.1250.20">
    <property type="entry name" value="MFS general substrate transporter like domains"/>
    <property type="match status" value="1"/>
</dbReference>
<sequence length="513" mass="56671">MRMLRPLRLIAVFARSVTCRKPPTMGITVEPELSTGNQPPGIDSDEPQWDNPHDPANPFNWPPSKKWALTLTACYVTLIVGLNATAMTTASETINQHFSISDAYFAHSYWPVVSWTVGAALAPMIVLPILEDFGMRIGYITIYVLFIIFVIPQAVARNFATLIVCRFFSGCCGGVLQDVMDGIIADVWPDAVQRSLPVTCYVFCLLVGVTLGPVMGGAVISSLGWRWIFWIQLVIYGVSLPLVLVFMRETRGHVILSKRSKNKEGRHPAHSLGTAKGLKVFLYNNIARPAQLLCTEPVVFFFTLLSALSYGIVFISTQSVTQVYPTLYNWQEYQAGLVQGSIVIGEILGFIICLYQNHIFARAFETDKTTPNPNLPEVRLYLSILGSFIGLAGGLFWYGWTSYSHLHWILPSVGLAIVGCGSVVVMQAIMMYITDAYAKYAGSASAAVCFGENMFAAFLPLASLPMYTNLGFQWASSLLGFVALVLSFAPIVLVWKGREIRRRSPFMSEAAYS</sequence>
<dbReference type="InterPro" id="IPR020846">
    <property type="entry name" value="MFS_dom"/>
</dbReference>
<feature type="signal peptide" evidence="8">
    <location>
        <begin position="1"/>
        <end position="19"/>
    </location>
</feature>
<dbReference type="AlphaFoldDB" id="A0A6A6ULT7"/>
<dbReference type="InterPro" id="IPR036259">
    <property type="entry name" value="MFS_trans_sf"/>
</dbReference>
<dbReference type="Proteomes" id="UP000799302">
    <property type="component" value="Unassembled WGS sequence"/>
</dbReference>
<evidence type="ECO:0000256" key="5">
    <source>
        <dbReference type="ARBA" id="ARBA00023136"/>
    </source>
</evidence>
<evidence type="ECO:0000313" key="10">
    <source>
        <dbReference type="EMBL" id="KAF2673202.1"/>
    </source>
</evidence>
<feature type="transmembrane region" description="Helical" evidence="7">
    <location>
        <begin position="298"/>
        <end position="317"/>
    </location>
</feature>
<keyword evidence="4 7" id="KW-1133">Transmembrane helix</keyword>
<evidence type="ECO:0000259" key="9">
    <source>
        <dbReference type="PROSITE" id="PS50850"/>
    </source>
</evidence>
<dbReference type="EMBL" id="MU004231">
    <property type="protein sequence ID" value="KAF2673202.1"/>
    <property type="molecule type" value="Genomic_DNA"/>
</dbReference>
<dbReference type="SUPFAM" id="SSF103473">
    <property type="entry name" value="MFS general substrate transporter"/>
    <property type="match status" value="1"/>
</dbReference>
<dbReference type="FunFam" id="1.20.1250.20:FF:000082">
    <property type="entry name" value="MFS multidrug transporter, putative"/>
    <property type="match status" value="1"/>
</dbReference>
<evidence type="ECO:0000256" key="3">
    <source>
        <dbReference type="ARBA" id="ARBA00022692"/>
    </source>
</evidence>
<feature type="transmembrane region" description="Helical" evidence="7">
    <location>
        <begin position="474"/>
        <end position="495"/>
    </location>
</feature>
<evidence type="ECO:0000256" key="2">
    <source>
        <dbReference type="ARBA" id="ARBA00008335"/>
    </source>
</evidence>
<dbReference type="PANTHER" id="PTHR23502:SF52">
    <property type="entry name" value="MULTIDRUG TRANSPORTER, PUTATIVE (AFU_ORTHOLOGUE AFUA_2G17730)-RELATED"/>
    <property type="match status" value="1"/>
</dbReference>
<dbReference type="PANTHER" id="PTHR23502">
    <property type="entry name" value="MAJOR FACILITATOR SUPERFAMILY"/>
    <property type="match status" value="1"/>
</dbReference>
<evidence type="ECO:0000256" key="1">
    <source>
        <dbReference type="ARBA" id="ARBA00004141"/>
    </source>
</evidence>
<feature type="transmembrane region" description="Helical" evidence="7">
    <location>
        <begin position="198"/>
        <end position="221"/>
    </location>
</feature>
<evidence type="ECO:0000256" key="6">
    <source>
        <dbReference type="SAM" id="MobiDB-lite"/>
    </source>
</evidence>
<comment type="subcellular location">
    <subcellularLocation>
        <location evidence="1">Membrane</location>
        <topology evidence="1">Multi-pass membrane protein</topology>
    </subcellularLocation>
</comment>
<feature type="transmembrane region" description="Helical" evidence="7">
    <location>
        <begin position="136"/>
        <end position="156"/>
    </location>
</feature>
<keyword evidence="3 7" id="KW-0812">Transmembrane</keyword>
<feature type="chain" id="PRO_5025440197" evidence="8">
    <location>
        <begin position="20"/>
        <end position="513"/>
    </location>
</feature>
<dbReference type="Pfam" id="PF07690">
    <property type="entry name" value="MFS_1"/>
    <property type="match status" value="1"/>
</dbReference>
<feature type="transmembrane region" description="Helical" evidence="7">
    <location>
        <begin position="440"/>
        <end position="462"/>
    </location>
</feature>
<keyword evidence="11" id="KW-1185">Reference proteome</keyword>
<keyword evidence="8" id="KW-0732">Signal</keyword>
<name>A0A6A6ULT7_9PEZI</name>
<keyword evidence="5 7" id="KW-0472">Membrane</keyword>
<evidence type="ECO:0000313" key="11">
    <source>
        <dbReference type="Proteomes" id="UP000799302"/>
    </source>
</evidence>
<proteinExistence type="inferred from homology"/>